<keyword evidence="2" id="KW-0732">Signal</keyword>
<organism evidence="3 4">
    <name type="scientific">Coilia grayii</name>
    <name type="common">Gray's grenadier anchovy</name>
    <dbReference type="NCBI Taxonomy" id="363190"/>
    <lineage>
        <taxon>Eukaryota</taxon>
        <taxon>Metazoa</taxon>
        <taxon>Chordata</taxon>
        <taxon>Craniata</taxon>
        <taxon>Vertebrata</taxon>
        <taxon>Euteleostomi</taxon>
        <taxon>Actinopterygii</taxon>
        <taxon>Neopterygii</taxon>
        <taxon>Teleostei</taxon>
        <taxon>Clupei</taxon>
        <taxon>Clupeiformes</taxon>
        <taxon>Clupeoidei</taxon>
        <taxon>Engraulidae</taxon>
        <taxon>Coilinae</taxon>
        <taxon>Coilia</taxon>
    </lineage>
</organism>
<keyword evidence="1" id="KW-0472">Membrane</keyword>
<keyword evidence="4" id="KW-1185">Reference proteome</keyword>
<dbReference type="PANTHER" id="PTHR14550:SF2">
    <property type="entry name" value="TRANSMEMBRANE PROTEIN 109"/>
    <property type="match status" value="1"/>
</dbReference>
<protein>
    <recommendedName>
        <fullName evidence="5">Transmembrane protein 109</fullName>
    </recommendedName>
</protein>
<name>A0ABD1KDS8_9TELE</name>
<feature type="transmembrane region" description="Helical" evidence="1">
    <location>
        <begin position="120"/>
        <end position="144"/>
    </location>
</feature>
<evidence type="ECO:0000313" key="4">
    <source>
        <dbReference type="Proteomes" id="UP001591681"/>
    </source>
</evidence>
<accession>A0ABD1KDS8</accession>
<dbReference type="EMBL" id="JBHFQA010000006">
    <property type="protein sequence ID" value="KAL2097349.1"/>
    <property type="molecule type" value="Genomic_DNA"/>
</dbReference>
<feature type="signal peptide" evidence="2">
    <location>
        <begin position="1"/>
        <end position="25"/>
    </location>
</feature>
<dbReference type="Pfam" id="PF14965">
    <property type="entry name" value="BRI3BP"/>
    <property type="match status" value="1"/>
</dbReference>
<feature type="transmembrane region" description="Helical" evidence="1">
    <location>
        <begin position="180"/>
        <end position="199"/>
    </location>
</feature>
<evidence type="ECO:0000313" key="3">
    <source>
        <dbReference type="EMBL" id="KAL2097349.1"/>
    </source>
</evidence>
<dbReference type="PANTHER" id="PTHR14550">
    <property type="entry name" value="TRANSMEMBRANE PROTEIN 109"/>
    <property type="match status" value="1"/>
</dbReference>
<feature type="transmembrane region" description="Helical" evidence="1">
    <location>
        <begin position="151"/>
        <end position="168"/>
    </location>
</feature>
<evidence type="ECO:0000256" key="1">
    <source>
        <dbReference type="SAM" id="Phobius"/>
    </source>
</evidence>
<proteinExistence type="predicted"/>
<dbReference type="Proteomes" id="UP001591681">
    <property type="component" value="Unassembled WGS sequence"/>
</dbReference>
<evidence type="ECO:0008006" key="5">
    <source>
        <dbReference type="Google" id="ProtNLM"/>
    </source>
</evidence>
<dbReference type="InterPro" id="IPR039492">
    <property type="entry name" value="TMEM109"/>
</dbReference>
<gene>
    <name evidence="3" type="ORF">ACEWY4_006556</name>
</gene>
<keyword evidence="1" id="KW-1133">Transmembrane helix</keyword>
<feature type="chain" id="PRO_5044804433" description="Transmembrane protein 109" evidence="2">
    <location>
        <begin position="26"/>
        <end position="229"/>
    </location>
</feature>
<comment type="caution">
    <text evidence="3">The sequence shown here is derived from an EMBL/GenBank/DDBJ whole genome shotgun (WGS) entry which is preliminary data.</text>
</comment>
<reference evidence="3 4" key="1">
    <citation type="submission" date="2024-09" db="EMBL/GenBank/DDBJ databases">
        <title>A chromosome-level genome assembly of Gray's grenadier anchovy, Coilia grayii.</title>
        <authorList>
            <person name="Fu Z."/>
        </authorList>
    </citation>
    <scope>NUCLEOTIDE SEQUENCE [LARGE SCALE GENOMIC DNA]</scope>
    <source>
        <strain evidence="3">G4</strain>
        <tissue evidence="3">Muscle</tissue>
    </source>
</reference>
<dbReference type="AlphaFoldDB" id="A0ABD1KDS8"/>
<sequence length="229" mass="25076">MAIIVFVWLVQFYLVLHSSIPFCSGSSPRREDTNTASPGVLQTLREVLADLSVDAHGYIVSLVGKQAVDTSLQCIRGVVKSLSEGVANILIVAFQYITDLLSVTGIKAQLPFNKVTPEGVLFVTQWALLAVIGYWLLSLLFRLVAGLVRRILWLLKLGGALALFGLILSDTDAALETTALRLAGLVLACVLLGVGPGGGQQDHTDSHLEEKVKRLERRLREMERKRKEE</sequence>
<evidence type="ECO:0000256" key="2">
    <source>
        <dbReference type="SAM" id="SignalP"/>
    </source>
</evidence>
<keyword evidence="1" id="KW-0812">Transmembrane</keyword>